<organism evidence="16 17">
    <name type="scientific">Gleimia europaea ACS-120-V-Col10b</name>
    <dbReference type="NCBI Taxonomy" id="883069"/>
    <lineage>
        <taxon>Bacteria</taxon>
        <taxon>Bacillati</taxon>
        <taxon>Actinomycetota</taxon>
        <taxon>Actinomycetes</taxon>
        <taxon>Actinomycetales</taxon>
        <taxon>Actinomycetaceae</taxon>
        <taxon>Gleimia</taxon>
    </lineage>
</organism>
<dbReference type="PANTHER" id="PTHR43356:SF3">
    <property type="entry name" value="PHOSPHATE ACETYLTRANSFERASE"/>
    <property type="match status" value="1"/>
</dbReference>
<dbReference type="NCBIfam" id="NF004167">
    <property type="entry name" value="PRK05632.1"/>
    <property type="match status" value="1"/>
</dbReference>
<dbReference type="GO" id="GO:0008959">
    <property type="term" value="F:phosphate acetyltransferase activity"/>
    <property type="evidence" value="ECO:0007669"/>
    <property type="project" value="UniProtKB-EC"/>
</dbReference>
<evidence type="ECO:0000256" key="7">
    <source>
        <dbReference type="ARBA" id="ARBA00021528"/>
    </source>
</evidence>
<sequence>MARTLFVASPEPRTGKPMVTIGLASFFIEKGMKVGLLRPIVRDRSTDAMLNIFNNGTVISGPAVGALTYEEYVADPDSALESIVRTHRKLSENVDVVIVSGSDFEGVVGFDEFEFNCRVSANIGAHMAVVLSGIDRTPEDVMDAGRLAVTTARQEFAHVAGVVITRVPEENADDYRRKVDKIPTYVIPEDPLLTAPRVIDIMNSTNATLINGDRANLLREAESVLVCGMNSTHVVERLQDGQIVIAAADRPELLMTVAAAHAVEGKPSLAGLILNGGFELSEQVMDLVGKLVPDLPIMTVATGTFETADRVSRTRGPVHLHTPRKLERAVELVRKSINPAAMEAISEAPGAAHVTPLMFQIDLLEKAAAKRMRIVLPEPDDDRILHATDTIVRRGVADVILIGDEEAIRTRAGELGVELATTQIVSPQDPELLEKYAAEFARLRAKKGVTLEQAREQIQDVSYFGTMMVHMGDADGMVSGAAHTTAHTIVPSFQIIKTKPGTSIVSSTFLMLMKDRVHVYGDCAVNLDPSAEQLADIAISSAETAAQFGVEPRVAMISYSTGTSGHGPDVDKVREATELVRQKAPGLAVDGPLQFDASIDPVVAAQKMPNSDVAGKATVFIFPDLNTGNTTYKAVQRSSGAVAVGPILQGLNKPVNDLSRGALVEDIINTVAITAVQAQSINNEQN</sequence>
<reference evidence="16 17" key="1">
    <citation type="submission" date="2013-05" db="EMBL/GenBank/DDBJ databases">
        <title>The Genome Sequence of Actinomyces europaeus ACS-120-V-COL10B.</title>
        <authorList>
            <consortium name="The Broad Institute Genomics Platform"/>
            <person name="Earl A."/>
            <person name="Ward D."/>
            <person name="Feldgarden M."/>
            <person name="Gevers D."/>
            <person name="Saerens B."/>
            <person name="Vaneechoutte M."/>
            <person name="Walker B."/>
            <person name="Young S."/>
            <person name="Zeng Q."/>
            <person name="Gargeya S."/>
            <person name="Fitzgerald M."/>
            <person name="Haas B."/>
            <person name="Abouelleil A."/>
            <person name="Allen A.W."/>
            <person name="Alvarado L."/>
            <person name="Arachchi H.M."/>
            <person name="Berlin A.M."/>
            <person name="Chapman S.B."/>
            <person name="Gainer-Dewar J."/>
            <person name="Goldberg J."/>
            <person name="Griggs A."/>
            <person name="Gujja S."/>
            <person name="Hansen M."/>
            <person name="Howarth C."/>
            <person name="Imamovic A."/>
            <person name="Ireland A."/>
            <person name="Larimer J."/>
            <person name="McCowan C."/>
            <person name="Murphy C."/>
            <person name="Pearson M."/>
            <person name="Poon T.W."/>
            <person name="Priest M."/>
            <person name="Roberts A."/>
            <person name="Saif S."/>
            <person name="Shea T."/>
            <person name="Sisk P."/>
            <person name="Sykes S."/>
            <person name="Wortman J."/>
            <person name="Nusbaum C."/>
            <person name="Birren B."/>
        </authorList>
    </citation>
    <scope>NUCLEOTIDE SEQUENCE [LARGE SCALE GENOMIC DNA]</scope>
    <source>
        <strain evidence="16 17">ACS-120-V-Col10b</strain>
    </source>
</reference>
<evidence type="ECO:0000256" key="13">
    <source>
        <dbReference type="PIRNR" id="PIRNR006107"/>
    </source>
</evidence>
<evidence type="ECO:0000259" key="15">
    <source>
        <dbReference type="Pfam" id="PF07085"/>
    </source>
</evidence>
<keyword evidence="9 13" id="KW-0808">Transferase</keyword>
<evidence type="ECO:0000256" key="11">
    <source>
        <dbReference type="ARBA" id="ARBA00031108"/>
    </source>
</evidence>
<dbReference type="InterPro" id="IPR016475">
    <property type="entry name" value="P-Actrans_bac"/>
</dbReference>
<evidence type="ECO:0000256" key="10">
    <source>
        <dbReference type="ARBA" id="ARBA00023315"/>
    </source>
</evidence>
<dbReference type="EC" id="2.3.1.8" evidence="6 13"/>
<keyword evidence="17" id="KW-1185">Reference proteome</keyword>
<comment type="similarity">
    <text evidence="5 13">In the N-terminal section; belongs to the CobB/CobQ family.</text>
</comment>
<dbReference type="NCBIfam" id="TIGR00651">
    <property type="entry name" value="pta"/>
    <property type="match status" value="1"/>
</dbReference>
<evidence type="ECO:0000259" key="14">
    <source>
        <dbReference type="Pfam" id="PF01515"/>
    </source>
</evidence>
<dbReference type="InterPro" id="IPR027417">
    <property type="entry name" value="P-loop_NTPase"/>
</dbReference>
<comment type="catalytic activity">
    <reaction evidence="1 13">
        <text>acetyl-CoA + phosphate = acetyl phosphate + CoA</text>
        <dbReference type="Rhea" id="RHEA:19521"/>
        <dbReference type="ChEBI" id="CHEBI:22191"/>
        <dbReference type="ChEBI" id="CHEBI:43474"/>
        <dbReference type="ChEBI" id="CHEBI:57287"/>
        <dbReference type="ChEBI" id="CHEBI:57288"/>
        <dbReference type="EC" id="2.3.1.8"/>
    </reaction>
</comment>
<comment type="pathway">
    <text evidence="3 13">Metabolic intermediate biosynthesis; acetyl-CoA biosynthesis; acetyl-CoA from acetate: step 2/2.</text>
</comment>
<dbReference type="AlphaFoldDB" id="A0A9W5VWJ0"/>
<proteinExistence type="inferred from homology"/>
<dbReference type="EMBL" id="AGWN01000001">
    <property type="protein sequence ID" value="EPD30963.1"/>
    <property type="molecule type" value="Genomic_DNA"/>
</dbReference>
<evidence type="ECO:0000256" key="6">
    <source>
        <dbReference type="ARBA" id="ARBA00012707"/>
    </source>
</evidence>
<dbReference type="InterPro" id="IPR002505">
    <property type="entry name" value="PTA_PTB"/>
</dbReference>
<feature type="domain" description="DRTGG" evidence="15">
    <location>
        <begin position="200"/>
        <end position="313"/>
    </location>
</feature>
<evidence type="ECO:0000313" key="17">
    <source>
        <dbReference type="Proteomes" id="UP000014387"/>
    </source>
</evidence>
<dbReference type="InterPro" id="IPR004614">
    <property type="entry name" value="P_AcTrfase"/>
</dbReference>
<dbReference type="SUPFAM" id="SSF52540">
    <property type="entry name" value="P-loop containing nucleoside triphosphate hydrolases"/>
    <property type="match status" value="1"/>
</dbReference>
<dbReference type="Pfam" id="PF01515">
    <property type="entry name" value="PTA_PTB"/>
    <property type="match status" value="1"/>
</dbReference>
<dbReference type="PANTHER" id="PTHR43356">
    <property type="entry name" value="PHOSPHATE ACETYLTRANSFERASE"/>
    <property type="match status" value="1"/>
</dbReference>
<dbReference type="NCBIfam" id="NF007233">
    <property type="entry name" value="PRK09653.1"/>
    <property type="match status" value="1"/>
</dbReference>
<dbReference type="GO" id="GO:0005737">
    <property type="term" value="C:cytoplasm"/>
    <property type="evidence" value="ECO:0007669"/>
    <property type="project" value="UniProtKB-SubCell"/>
</dbReference>
<comment type="similarity">
    <text evidence="4 13">In the C-terminal section; belongs to the phosphate acetyltransferase and butyryltransferase family.</text>
</comment>
<evidence type="ECO:0000256" key="2">
    <source>
        <dbReference type="ARBA" id="ARBA00004496"/>
    </source>
</evidence>
<evidence type="ECO:0000256" key="1">
    <source>
        <dbReference type="ARBA" id="ARBA00000705"/>
    </source>
</evidence>
<dbReference type="FunFam" id="3.40.50.10750:FF:000001">
    <property type="entry name" value="Phosphate acetyltransferase"/>
    <property type="match status" value="1"/>
</dbReference>
<comment type="domain">
    <text evidence="13">The N-terminal region seems to be important for proper quaternary structure. The C-terminal region contains the substrate-binding site.</text>
</comment>
<comment type="function">
    <text evidence="12 13">Involved in acetate metabolism.</text>
</comment>
<dbReference type="Gene3D" id="3.40.50.10950">
    <property type="match status" value="1"/>
</dbReference>
<evidence type="ECO:0000256" key="8">
    <source>
        <dbReference type="ARBA" id="ARBA00022490"/>
    </source>
</evidence>
<evidence type="ECO:0000256" key="5">
    <source>
        <dbReference type="ARBA" id="ARBA00009786"/>
    </source>
</evidence>
<dbReference type="Pfam" id="PF07085">
    <property type="entry name" value="DRTGG"/>
    <property type="match status" value="1"/>
</dbReference>
<dbReference type="OrthoDB" id="9808984at2"/>
<dbReference type="SUPFAM" id="SSF75138">
    <property type="entry name" value="HprK N-terminal domain-like"/>
    <property type="match status" value="1"/>
</dbReference>
<evidence type="ECO:0000256" key="12">
    <source>
        <dbReference type="ARBA" id="ARBA00049955"/>
    </source>
</evidence>
<dbReference type="Pfam" id="PF13500">
    <property type="entry name" value="AAA_26"/>
    <property type="match status" value="1"/>
</dbReference>
<comment type="subcellular location">
    <subcellularLocation>
        <location evidence="2 13">Cytoplasm</location>
    </subcellularLocation>
</comment>
<evidence type="ECO:0000313" key="16">
    <source>
        <dbReference type="EMBL" id="EPD30963.1"/>
    </source>
</evidence>
<dbReference type="PIRSF" id="PIRSF006107">
    <property type="entry name" value="PhpActrans_proteobac"/>
    <property type="match status" value="1"/>
</dbReference>
<dbReference type="InterPro" id="IPR042113">
    <property type="entry name" value="P_AcTrfase_dom1"/>
</dbReference>
<accession>A0A9W5VWJ0</accession>
<keyword evidence="8 13" id="KW-0963">Cytoplasm</keyword>
<evidence type="ECO:0000256" key="9">
    <source>
        <dbReference type="ARBA" id="ARBA00022679"/>
    </source>
</evidence>
<dbReference type="Gene3D" id="3.40.1390.20">
    <property type="entry name" value="HprK N-terminal domain-like"/>
    <property type="match status" value="1"/>
</dbReference>
<dbReference type="InterPro" id="IPR050500">
    <property type="entry name" value="Phos_Acetyltrans/Butyryltrans"/>
</dbReference>
<dbReference type="InterPro" id="IPR028979">
    <property type="entry name" value="Ser_kin/Pase_Hpr-like_N_sf"/>
</dbReference>
<dbReference type="SUPFAM" id="SSF53659">
    <property type="entry name" value="Isocitrate/Isopropylmalate dehydrogenase-like"/>
    <property type="match status" value="1"/>
</dbReference>
<keyword evidence="10 13" id="KW-0012">Acyltransferase</keyword>
<dbReference type="Proteomes" id="UP000014387">
    <property type="component" value="Unassembled WGS sequence"/>
</dbReference>
<feature type="domain" description="Phosphate acetyl/butaryl transferase" evidence="14">
    <location>
        <begin position="361"/>
        <end position="675"/>
    </location>
</feature>
<dbReference type="InterPro" id="IPR042112">
    <property type="entry name" value="P_AcTrfase_dom2"/>
</dbReference>
<protein>
    <recommendedName>
        <fullName evidence="7 13">Phosphate acetyltransferase</fullName>
        <ecNumber evidence="6 13">2.3.1.8</ecNumber>
    </recommendedName>
    <alternativeName>
        <fullName evidence="11 13">Phosphotransacetylase</fullName>
    </alternativeName>
</protein>
<dbReference type="InterPro" id="IPR010766">
    <property type="entry name" value="DRTGG"/>
</dbReference>
<evidence type="ECO:0000256" key="3">
    <source>
        <dbReference type="ARBA" id="ARBA00004989"/>
    </source>
</evidence>
<gene>
    <name evidence="16" type="ORF">HMPREF9238_00719</name>
</gene>
<comment type="caution">
    <text evidence="16">The sequence shown here is derived from an EMBL/GenBank/DDBJ whole genome shotgun (WGS) entry which is preliminary data.</text>
</comment>
<dbReference type="Gene3D" id="3.40.50.10750">
    <property type="entry name" value="Isocitrate/Isopropylmalate dehydrogenase-like"/>
    <property type="match status" value="1"/>
</dbReference>
<dbReference type="RefSeq" id="WP_016444075.1">
    <property type="nucleotide sequence ID" value="NZ_KE150266.1"/>
</dbReference>
<evidence type="ECO:0000256" key="4">
    <source>
        <dbReference type="ARBA" id="ARBA00008756"/>
    </source>
</evidence>
<name>A0A9W5VWJ0_9ACTO</name>
<dbReference type="Gene3D" id="3.40.50.300">
    <property type="entry name" value="P-loop containing nucleotide triphosphate hydrolases"/>
    <property type="match status" value="1"/>
</dbReference>